<reference evidence="2" key="2">
    <citation type="submission" date="2023-05" db="EMBL/GenBank/DDBJ databases">
        <authorList>
            <consortium name="Lawrence Berkeley National Laboratory"/>
            <person name="Steindorff A."/>
            <person name="Hensen N."/>
            <person name="Bonometti L."/>
            <person name="Westerberg I."/>
            <person name="Brannstrom I.O."/>
            <person name="Guillou S."/>
            <person name="Cros-Aarteil S."/>
            <person name="Calhoun S."/>
            <person name="Haridas S."/>
            <person name="Kuo A."/>
            <person name="Mondo S."/>
            <person name="Pangilinan J."/>
            <person name="Riley R."/>
            <person name="Labutti K."/>
            <person name="Andreopoulos B."/>
            <person name="Lipzen A."/>
            <person name="Chen C."/>
            <person name="Yanf M."/>
            <person name="Daum C."/>
            <person name="Ng V."/>
            <person name="Clum A."/>
            <person name="Ohm R."/>
            <person name="Martin F."/>
            <person name="Silar P."/>
            <person name="Natvig D."/>
            <person name="Lalanne C."/>
            <person name="Gautier V."/>
            <person name="Ament-Velasquez S.L."/>
            <person name="Kruys A."/>
            <person name="Hutchinson M.I."/>
            <person name="Powell A.J."/>
            <person name="Barry K."/>
            <person name="Miller A.N."/>
            <person name="Grigoriev I.V."/>
            <person name="Debuchy R."/>
            <person name="Gladieux P."/>
            <person name="Thoren M.H."/>
            <person name="Johannesson H."/>
        </authorList>
    </citation>
    <scope>NUCLEOTIDE SEQUENCE</scope>
    <source>
        <strain evidence="2">CBS 892.96</strain>
    </source>
</reference>
<proteinExistence type="predicted"/>
<dbReference type="EMBL" id="MU866162">
    <property type="protein sequence ID" value="KAK4177517.1"/>
    <property type="molecule type" value="Genomic_DNA"/>
</dbReference>
<comment type="caution">
    <text evidence="2">The sequence shown here is derived from an EMBL/GenBank/DDBJ whole genome shotgun (WGS) entry which is preliminary data.</text>
</comment>
<evidence type="ECO:0000256" key="1">
    <source>
        <dbReference type="SAM" id="Coils"/>
    </source>
</evidence>
<dbReference type="AlphaFoldDB" id="A0AAN7A9L9"/>
<keyword evidence="3" id="KW-1185">Reference proteome</keyword>
<organism evidence="2 3">
    <name type="scientific">Triangularia setosa</name>
    <dbReference type="NCBI Taxonomy" id="2587417"/>
    <lineage>
        <taxon>Eukaryota</taxon>
        <taxon>Fungi</taxon>
        <taxon>Dikarya</taxon>
        <taxon>Ascomycota</taxon>
        <taxon>Pezizomycotina</taxon>
        <taxon>Sordariomycetes</taxon>
        <taxon>Sordariomycetidae</taxon>
        <taxon>Sordariales</taxon>
        <taxon>Podosporaceae</taxon>
        <taxon>Triangularia</taxon>
    </lineage>
</organism>
<evidence type="ECO:0000313" key="3">
    <source>
        <dbReference type="Proteomes" id="UP001302321"/>
    </source>
</evidence>
<gene>
    <name evidence="2" type="ORF">QBC36DRAFT_289444</name>
</gene>
<evidence type="ECO:0000313" key="2">
    <source>
        <dbReference type="EMBL" id="KAK4177517.1"/>
    </source>
</evidence>
<reference evidence="2" key="1">
    <citation type="journal article" date="2023" name="Mol. Phylogenet. Evol.">
        <title>Genome-scale phylogeny and comparative genomics of the fungal order Sordariales.</title>
        <authorList>
            <person name="Hensen N."/>
            <person name="Bonometti L."/>
            <person name="Westerberg I."/>
            <person name="Brannstrom I.O."/>
            <person name="Guillou S."/>
            <person name="Cros-Aarteil S."/>
            <person name="Calhoun S."/>
            <person name="Haridas S."/>
            <person name="Kuo A."/>
            <person name="Mondo S."/>
            <person name="Pangilinan J."/>
            <person name="Riley R."/>
            <person name="LaButti K."/>
            <person name="Andreopoulos B."/>
            <person name="Lipzen A."/>
            <person name="Chen C."/>
            <person name="Yan M."/>
            <person name="Daum C."/>
            <person name="Ng V."/>
            <person name="Clum A."/>
            <person name="Steindorff A."/>
            <person name="Ohm R.A."/>
            <person name="Martin F."/>
            <person name="Silar P."/>
            <person name="Natvig D.O."/>
            <person name="Lalanne C."/>
            <person name="Gautier V."/>
            <person name="Ament-Velasquez S.L."/>
            <person name="Kruys A."/>
            <person name="Hutchinson M.I."/>
            <person name="Powell A.J."/>
            <person name="Barry K."/>
            <person name="Miller A.N."/>
            <person name="Grigoriev I.V."/>
            <person name="Debuchy R."/>
            <person name="Gladieux P."/>
            <person name="Hiltunen Thoren M."/>
            <person name="Johannesson H."/>
        </authorList>
    </citation>
    <scope>NUCLEOTIDE SEQUENCE</scope>
    <source>
        <strain evidence="2">CBS 892.96</strain>
    </source>
</reference>
<name>A0AAN7A9L9_9PEZI</name>
<accession>A0AAN7A9L9</accession>
<feature type="coiled-coil region" evidence="1">
    <location>
        <begin position="135"/>
        <end position="162"/>
    </location>
</feature>
<keyword evidence="1" id="KW-0175">Coiled coil</keyword>
<protein>
    <submittedName>
        <fullName evidence="2">Uncharacterized protein</fullName>
    </submittedName>
</protein>
<dbReference type="Proteomes" id="UP001302321">
    <property type="component" value="Unassembled WGS sequence"/>
</dbReference>
<sequence length="191" mass="21407">MQDRKSIYESVKLVLSLIEHIGKLLNEYTASLTTLHKELDDIASEHDFKISEASTRMVRAKDSGDHVPLVAGWIYHLQLKIAQSETVVEDIASAMTGHSTAPSGSESLGWVSEICSRDITPERLGSIEGRVIKAKRTLTENLRTIKHEIDQIKTEIEEIYDNPGGIPWDDLLAWNDKDFDSDNGDDDDDDN</sequence>